<keyword evidence="2" id="KW-1133">Transmembrane helix</keyword>
<evidence type="ECO:0000256" key="1">
    <source>
        <dbReference type="SAM" id="MobiDB-lite"/>
    </source>
</evidence>
<feature type="transmembrane region" description="Helical" evidence="2">
    <location>
        <begin position="6"/>
        <end position="22"/>
    </location>
</feature>
<dbReference type="Gene3D" id="2.60.120.260">
    <property type="entry name" value="Galactose-binding domain-like"/>
    <property type="match status" value="1"/>
</dbReference>
<feature type="compositionally biased region" description="Low complexity" evidence="1">
    <location>
        <begin position="33"/>
        <end position="55"/>
    </location>
</feature>
<dbReference type="Proteomes" id="UP001493487">
    <property type="component" value="Unassembled WGS sequence"/>
</dbReference>
<comment type="caution">
    <text evidence="3">The sequence shown here is derived from an EMBL/GenBank/DDBJ whole genome shotgun (WGS) entry which is preliminary data.</text>
</comment>
<accession>A0ABV1KSX6</accession>
<name>A0ABV1KSX6_9BACL</name>
<reference evidence="3 4" key="1">
    <citation type="journal article" date="2023" name="Genome Announc.">
        <title>Pan-Genome Analyses of the Genus Cohnella and Proposal of the Novel Species Cohnella silvisoli sp. nov., Isolated from Forest Soil.</title>
        <authorList>
            <person name="Wang C."/>
            <person name="Mao L."/>
            <person name="Bao G."/>
            <person name="Zhu H."/>
        </authorList>
    </citation>
    <scope>NUCLEOTIDE SEQUENCE [LARGE SCALE GENOMIC DNA]</scope>
    <source>
        <strain evidence="3 4">NL03-T5-1</strain>
    </source>
</reference>
<keyword evidence="2" id="KW-0472">Membrane</keyword>
<feature type="region of interest" description="Disordered" evidence="1">
    <location>
        <begin position="30"/>
        <end position="55"/>
    </location>
</feature>
<keyword evidence="4" id="KW-1185">Reference proteome</keyword>
<protein>
    <submittedName>
        <fullName evidence="3">Uncharacterized protein</fullName>
    </submittedName>
</protein>
<organism evidence="3 4">
    <name type="scientific">Cohnella silvisoli</name>
    <dbReference type="NCBI Taxonomy" id="2873699"/>
    <lineage>
        <taxon>Bacteria</taxon>
        <taxon>Bacillati</taxon>
        <taxon>Bacillota</taxon>
        <taxon>Bacilli</taxon>
        <taxon>Bacillales</taxon>
        <taxon>Paenibacillaceae</taxon>
        <taxon>Cohnella</taxon>
    </lineage>
</organism>
<sequence>MMKLKLAALIGIIVLGVLYYYIDPLKEQSATTGSQSTKSPQSNSSSKSPPSATGNLQGVRFTKGLAKVTNPGIVSCKGGRVSALGEITSEDGSKWVVPSNVNLSLNDASDLSNRCTGVEYKNIADVDLYSIPVVEIDSDGVIITGYIFADNYFELYVNGKPVAKDPVPFTPFNASIVRFKAKYPMTYAIKAVDWEENLGVGTEDNRGNKYHFGDAGFVGVFSDGTVTDESWKAQNYYIAPLMSKEDVVIEIKDGKEVRAASNYSEPPACDANCYAAHFAIPDNWFAVDFDDSTWPNAWTYSEDAVGVDNKSEYTNFRDEFGKGKFIWTNNLNLDNEILLRHTVQGK</sequence>
<evidence type="ECO:0000256" key="2">
    <source>
        <dbReference type="SAM" id="Phobius"/>
    </source>
</evidence>
<evidence type="ECO:0000313" key="4">
    <source>
        <dbReference type="Proteomes" id="UP001493487"/>
    </source>
</evidence>
<gene>
    <name evidence="3" type="ORF">QJS35_09140</name>
</gene>
<proteinExistence type="predicted"/>
<evidence type="ECO:0000313" key="3">
    <source>
        <dbReference type="EMBL" id="MEQ4482557.1"/>
    </source>
</evidence>
<dbReference type="EMBL" id="JASKHM010000004">
    <property type="protein sequence ID" value="MEQ4482557.1"/>
    <property type="molecule type" value="Genomic_DNA"/>
</dbReference>
<keyword evidence="2" id="KW-0812">Transmembrane</keyword>
<dbReference type="RefSeq" id="WP_232184706.1">
    <property type="nucleotide sequence ID" value="NZ_JAIOAP010000003.1"/>
</dbReference>